<name>B4QFT6_DROSI</name>
<accession>B4QFT6</accession>
<dbReference type="EMBL" id="CM000362">
    <property type="protein sequence ID" value="EDX06192.1"/>
    <property type="molecule type" value="Genomic_DNA"/>
</dbReference>
<dbReference type="AlphaFoldDB" id="B4QFT6"/>
<reference evidence="1 2" key="1">
    <citation type="journal article" date="2007" name="Nature">
        <title>Evolution of genes and genomes on the Drosophila phylogeny.</title>
        <authorList>
            <consortium name="Drosophila 12 Genomes Consortium"/>
            <person name="Clark A.G."/>
            <person name="Eisen M.B."/>
            <person name="Smith D.R."/>
            <person name="Bergman C.M."/>
            <person name="Oliver B."/>
            <person name="Markow T.A."/>
            <person name="Kaufman T.C."/>
            <person name="Kellis M."/>
            <person name="Gelbart W."/>
            <person name="Iyer V.N."/>
            <person name="Pollard D.A."/>
            <person name="Sackton T.B."/>
            <person name="Larracuente A.M."/>
            <person name="Singh N.D."/>
            <person name="Abad J.P."/>
            <person name="Abt D.N."/>
            <person name="Adryan B."/>
            <person name="Aguade M."/>
            <person name="Akashi H."/>
            <person name="Anderson W.W."/>
            <person name="Aquadro C.F."/>
            <person name="Ardell D.H."/>
            <person name="Arguello R."/>
            <person name="Artieri C.G."/>
            <person name="Barbash D.A."/>
            <person name="Barker D."/>
            <person name="Barsanti P."/>
            <person name="Batterham P."/>
            <person name="Batzoglou S."/>
            <person name="Begun D."/>
            <person name="Bhutkar A."/>
            <person name="Blanco E."/>
            <person name="Bosak S.A."/>
            <person name="Bradley R.K."/>
            <person name="Brand A.D."/>
            <person name="Brent M.R."/>
            <person name="Brooks A.N."/>
            <person name="Brown R.H."/>
            <person name="Butlin R.K."/>
            <person name="Caggese C."/>
            <person name="Calvi B.R."/>
            <person name="Bernardo de Carvalho A."/>
            <person name="Caspi A."/>
            <person name="Castrezana S."/>
            <person name="Celniker S.E."/>
            <person name="Chang J.L."/>
            <person name="Chapple C."/>
            <person name="Chatterji S."/>
            <person name="Chinwalla A."/>
            <person name="Civetta A."/>
            <person name="Clifton S.W."/>
            <person name="Comeron J.M."/>
            <person name="Costello J.C."/>
            <person name="Coyne J.A."/>
            <person name="Daub J."/>
            <person name="David R.G."/>
            <person name="Delcher A.L."/>
            <person name="Delehaunty K."/>
            <person name="Do C.B."/>
            <person name="Ebling H."/>
            <person name="Edwards K."/>
            <person name="Eickbush T."/>
            <person name="Evans J.D."/>
            <person name="Filipski A."/>
            <person name="Findeiss S."/>
            <person name="Freyhult E."/>
            <person name="Fulton L."/>
            <person name="Fulton R."/>
            <person name="Garcia A.C."/>
            <person name="Gardiner A."/>
            <person name="Garfield D.A."/>
            <person name="Garvin B.E."/>
            <person name="Gibson G."/>
            <person name="Gilbert D."/>
            <person name="Gnerre S."/>
            <person name="Godfrey J."/>
            <person name="Good R."/>
            <person name="Gotea V."/>
            <person name="Gravely B."/>
            <person name="Greenberg A.J."/>
            <person name="Griffiths-Jones S."/>
            <person name="Gross S."/>
            <person name="Guigo R."/>
            <person name="Gustafson E.A."/>
            <person name="Haerty W."/>
            <person name="Hahn M.W."/>
            <person name="Halligan D.L."/>
            <person name="Halpern A.L."/>
            <person name="Halter G.M."/>
            <person name="Han M.V."/>
            <person name="Heger A."/>
            <person name="Hillier L."/>
            <person name="Hinrichs A.S."/>
            <person name="Holmes I."/>
            <person name="Hoskins R.A."/>
            <person name="Hubisz M.J."/>
            <person name="Hultmark D."/>
            <person name="Huntley M.A."/>
            <person name="Jaffe D.B."/>
            <person name="Jagadeeshan S."/>
            <person name="Jeck W.R."/>
            <person name="Johnson J."/>
            <person name="Jones C.D."/>
            <person name="Jordan W.C."/>
            <person name="Karpen G.H."/>
            <person name="Kataoka E."/>
            <person name="Keightley P.D."/>
            <person name="Kheradpour P."/>
            <person name="Kirkness E.F."/>
            <person name="Koerich L.B."/>
            <person name="Kristiansen K."/>
            <person name="Kudrna D."/>
            <person name="Kulathinal R.J."/>
            <person name="Kumar S."/>
            <person name="Kwok R."/>
            <person name="Lander E."/>
            <person name="Langley C.H."/>
            <person name="Lapoint R."/>
            <person name="Lazzaro B.P."/>
            <person name="Lee S.J."/>
            <person name="Levesque L."/>
            <person name="Li R."/>
            <person name="Lin C.F."/>
            <person name="Lin M.F."/>
            <person name="Lindblad-Toh K."/>
            <person name="Llopart A."/>
            <person name="Long M."/>
            <person name="Low L."/>
            <person name="Lozovsky E."/>
            <person name="Lu J."/>
            <person name="Luo M."/>
            <person name="Machado C.A."/>
            <person name="Makalowski W."/>
            <person name="Marzo M."/>
            <person name="Matsuda M."/>
            <person name="Matzkin L."/>
            <person name="McAllister B."/>
            <person name="McBride C.S."/>
            <person name="McKernan B."/>
            <person name="McKernan K."/>
            <person name="Mendez-Lago M."/>
            <person name="Minx P."/>
            <person name="Mollenhauer M.U."/>
            <person name="Montooth K."/>
            <person name="Mount S.M."/>
            <person name="Mu X."/>
            <person name="Myers E."/>
            <person name="Negre B."/>
            <person name="Newfeld S."/>
            <person name="Nielsen R."/>
            <person name="Noor M.A."/>
            <person name="O'Grady P."/>
            <person name="Pachter L."/>
            <person name="Papaceit M."/>
            <person name="Parisi M.J."/>
            <person name="Parisi M."/>
            <person name="Parts L."/>
            <person name="Pedersen J.S."/>
            <person name="Pesole G."/>
            <person name="Phillippy A.M."/>
            <person name="Ponting C.P."/>
            <person name="Pop M."/>
            <person name="Porcelli D."/>
            <person name="Powell J.R."/>
            <person name="Prohaska S."/>
            <person name="Pruitt K."/>
            <person name="Puig M."/>
            <person name="Quesneville H."/>
            <person name="Ram K.R."/>
            <person name="Rand D."/>
            <person name="Rasmussen M.D."/>
            <person name="Reed L.K."/>
            <person name="Reenan R."/>
            <person name="Reily A."/>
            <person name="Remington K.A."/>
            <person name="Rieger T.T."/>
            <person name="Ritchie M.G."/>
            <person name="Robin C."/>
            <person name="Rogers Y.H."/>
            <person name="Rohde C."/>
            <person name="Rozas J."/>
            <person name="Rubenfield M.J."/>
            <person name="Ruiz A."/>
            <person name="Russo S."/>
            <person name="Salzberg S.L."/>
            <person name="Sanchez-Gracia A."/>
            <person name="Saranga D.J."/>
            <person name="Sato H."/>
            <person name="Schaeffer S.W."/>
            <person name="Schatz M.C."/>
            <person name="Schlenke T."/>
            <person name="Schwartz R."/>
            <person name="Segarra C."/>
            <person name="Singh R.S."/>
            <person name="Sirot L."/>
            <person name="Sirota M."/>
            <person name="Sisneros N.B."/>
            <person name="Smith C.D."/>
            <person name="Smith T.F."/>
            <person name="Spieth J."/>
            <person name="Stage D.E."/>
            <person name="Stark A."/>
            <person name="Stephan W."/>
            <person name="Strausberg R.L."/>
            <person name="Strempel S."/>
            <person name="Sturgill D."/>
            <person name="Sutton G."/>
            <person name="Sutton G.G."/>
            <person name="Tao W."/>
            <person name="Teichmann S."/>
            <person name="Tobari Y.N."/>
            <person name="Tomimura Y."/>
            <person name="Tsolas J.M."/>
            <person name="Valente V.L."/>
            <person name="Venter E."/>
            <person name="Venter J.C."/>
            <person name="Vicario S."/>
            <person name="Vieira F.G."/>
            <person name="Vilella A.J."/>
            <person name="Villasante A."/>
            <person name="Walenz B."/>
            <person name="Wang J."/>
            <person name="Wasserman M."/>
            <person name="Watts T."/>
            <person name="Wilson D."/>
            <person name="Wilson R.K."/>
            <person name="Wing R.A."/>
            <person name="Wolfner M.F."/>
            <person name="Wong A."/>
            <person name="Wong G.K."/>
            <person name="Wu C.I."/>
            <person name="Wu G."/>
            <person name="Yamamoto D."/>
            <person name="Yang H.P."/>
            <person name="Yang S.P."/>
            <person name="Yorke J.A."/>
            <person name="Yoshida K."/>
            <person name="Zdobnov E."/>
            <person name="Zhang P."/>
            <person name="Zhang Y."/>
            <person name="Zimin A.V."/>
            <person name="Baldwin J."/>
            <person name="Abdouelleil A."/>
            <person name="Abdulkadir J."/>
            <person name="Abebe A."/>
            <person name="Abera B."/>
            <person name="Abreu J."/>
            <person name="Acer S.C."/>
            <person name="Aftuck L."/>
            <person name="Alexander A."/>
            <person name="An P."/>
            <person name="Anderson E."/>
            <person name="Anderson S."/>
            <person name="Arachi H."/>
            <person name="Azer M."/>
            <person name="Bachantsang P."/>
            <person name="Barry A."/>
            <person name="Bayul T."/>
            <person name="Berlin A."/>
            <person name="Bessette D."/>
            <person name="Bloom T."/>
            <person name="Blye J."/>
            <person name="Boguslavskiy L."/>
            <person name="Bonnet C."/>
            <person name="Boukhgalter B."/>
            <person name="Bourzgui I."/>
            <person name="Brown A."/>
            <person name="Cahill P."/>
            <person name="Channer S."/>
            <person name="Cheshatsang Y."/>
            <person name="Chuda L."/>
            <person name="Citroen M."/>
            <person name="Collymore A."/>
            <person name="Cooke P."/>
            <person name="Costello M."/>
            <person name="D'Aco K."/>
            <person name="Daza R."/>
            <person name="De Haan G."/>
            <person name="DeGray S."/>
            <person name="DeMaso C."/>
            <person name="Dhargay N."/>
            <person name="Dooley K."/>
            <person name="Dooley E."/>
            <person name="Doricent M."/>
            <person name="Dorje P."/>
            <person name="Dorjee K."/>
            <person name="Dupes A."/>
            <person name="Elong R."/>
            <person name="Falk J."/>
            <person name="Farina A."/>
            <person name="Faro S."/>
            <person name="Ferguson D."/>
            <person name="Fisher S."/>
            <person name="Foley C.D."/>
            <person name="Franke A."/>
            <person name="Friedrich D."/>
            <person name="Gadbois L."/>
            <person name="Gearin G."/>
            <person name="Gearin C.R."/>
            <person name="Giannoukos G."/>
            <person name="Goode T."/>
            <person name="Graham J."/>
            <person name="Grandbois E."/>
            <person name="Grewal S."/>
            <person name="Gyaltsen K."/>
            <person name="Hafez N."/>
            <person name="Hagos B."/>
            <person name="Hall J."/>
            <person name="Henson C."/>
            <person name="Hollinger A."/>
            <person name="Honan T."/>
            <person name="Huard M.D."/>
            <person name="Hughes L."/>
            <person name="Hurhula B."/>
            <person name="Husby M.E."/>
            <person name="Kamat A."/>
            <person name="Kanga B."/>
            <person name="Kashin S."/>
            <person name="Khazanovich D."/>
            <person name="Kisner P."/>
            <person name="Lance K."/>
            <person name="Lara M."/>
            <person name="Lee W."/>
            <person name="Lennon N."/>
            <person name="Letendre F."/>
            <person name="LeVine R."/>
            <person name="Lipovsky A."/>
            <person name="Liu X."/>
            <person name="Liu J."/>
            <person name="Liu S."/>
            <person name="Lokyitsang T."/>
            <person name="Lokyitsang Y."/>
            <person name="Lubonja R."/>
            <person name="Lui A."/>
            <person name="MacDonald P."/>
            <person name="Magnisalis V."/>
            <person name="Maru K."/>
            <person name="Matthews C."/>
            <person name="McCusker W."/>
            <person name="McDonough S."/>
            <person name="Mehta T."/>
            <person name="Meldrim J."/>
            <person name="Meneus L."/>
            <person name="Mihai O."/>
            <person name="Mihalev A."/>
            <person name="Mihova T."/>
            <person name="Mittelman R."/>
            <person name="Mlenga V."/>
            <person name="Montmayeur A."/>
            <person name="Mulrain L."/>
            <person name="Navidi A."/>
            <person name="Naylor J."/>
            <person name="Negash T."/>
            <person name="Nguyen T."/>
            <person name="Nguyen N."/>
            <person name="Nicol R."/>
            <person name="Norbu C."/>
            <person name="Norbu N."/>
            <person name="Novod N."/>
            <person name="O'Neill B."/>
            <person name="Osman S."/>
            <person name="Markiewicz E."/>
            <person name="Oyono O.L."/>
            <person name="Patti C."/>
            <person name="Phunkhang P."/>
            <person name="Pierre F."/>
            <person name="Priest M."/>
            <person name="Raghuraman S."/>
            <person name="Rege F."/>
            <person name="Reyes R."/>
            <person name="Rise C."/>
            <person name="Rogov P."/>
            <person name="Ross K."/>
            <person name="Ryan E."/>
            <person name="Settipalli S."/>
            <person name="Shea T."/>
            <person name="Sherpa N."/>
            <person name="Shi L."/>
            <person name="Shih D."/>
            <person name="Sparrow T."/>
            <person name="Spaulding J."/>
            <person name="Stalker J."/>
            <person name="Stange-Thomann N."/>
            <person name="Stavropoulos S."/>
            <person name="Stone C."/>
            <person name="Strader C."/>
            <person name="Tesfaye S."/>
            <person name="Thomson T."/>
            <person name="Thoulutsang Y."/>
            <person name="Thoulutsang D."/>
            <person name="Topham K."/>
            <person name="Topping I."/>
            <person name="Tsamla T."/>
            <person name="Vassiliev H."/>
            <person name="Vo A."/>
            <person name="Wangchuk T."/>
            <person name="Wangdi T."/>
            <person name="Weiand M."/>
            <person name="Wilkinson J."/>
            <person name="Wilson A."/>
            <person name="Yadav S."/>
            <person name="Young G."/>
            <person name="Yu Q."/>
            <person name="Zembek L."/>
            <person name="Zhong D."/>
            <person name="Zimmer A."/>
            <person name="Zwirko Z."/>
            <person name="Jaffe D.B."/>
            <person name="Alvarez P."/>
            <person name="Brockman W."/>
            <person name="Butler J."/>
            <person name="Chin C."/>
            <person name="Gnerre S."/>
            <person name="Grabherr M."/>
            <person name="Kleber M."/>
            <person name="Mauceli E."/>
            <person name="MacCallum I."/>
        </authorList>
    </citation>
    <scope>NUCLEOTIDE SEQUENCE [LARGE SCALE GENOMIC DNA]</scope>
    <source>
        <strain evidence="2">white501</strain>
    </source>
</reference>
<protein>
    <submittedName>
        <fullName evidence="1">GD10572</fullName>
    </submittedName>
</protein>
<gene>
    <name evidence="1" type="primary">Dsim\GD10572</name>
    <name evidence="1" type="ORF">Dsim_GD10572</name>
</gene>
<evidence type="ECO:0000313" key="2">
    <source>
        <dbReference type="Proteomes" id="UP000000304"/>
    </source>
</evidence>
<proteinExistence type="predicted"/>
<dbReference type="Proteomes" id="UP000000304">
    <property type="component" value="Chromosome 2R"/>
</dbReference>
<organism evidence="1 2">
    <name type="scientific">Drosophila simulans</name>
    <name type="common">Fruit fly</name>
    <dbReference type="NCBI Taxonomy" id="7240"/>
    <lineage>
        <taxon>Eukaryota</taxon>
        <taxon>Metazoa</taxon>
        <taxon>Ecdysozoa</taxon>
        <taxon>Arthropoda</taxon>
        <taxon>Hexapoda</taxon>
        <taxon>Insecta</taxon>
        <taxon>Pterygota</taxon>
        <taxon>Neoptera</taxon>
        <taxon>Endopterygota</taxon>
        <taxon>Diptera</taxon>
        <taxon>Brachycera</taxon>
        <taxon>Muscomorpha</taxon>
        <taxon>Ephydroidea</taxon>
        <taxon>Drosophilidae</taxon>
        <taxon>Drosophila</taxon>
        <taxon>Sophophora</taxon>
    </lineage>
</organism>
<dbReference type="HOGENOM" id="CLU_2707446_0_0_1"/>
<keyword evidence="2" id="KW-1185">Reference proteome</keyword>
<evidence type="ECO:0000313" key="1">
    <source>
        <dbReference type="EMBL" id="EDX06192.1"/>
    </source>
</evidence>
<sequence length="73" mass="8069">MDVGIESSNLAWQQSLEEQCQPTHLLRGASGRQAADNDDDDLVASRLSVLGPRFLGLTPQVHDYAHPFRPPSR</sequence>